<dbReference type="Gene3D" id="1.10.3210.10">
    <property type="entry name" value="Hypothetical protein af1432"/>
    <property type="match status" value="1"/>
</dbReference>
<dbReference type="Pfam" id="PF08668">
    <property type="entry name" value="HDOD"/>
    <property type="match status" value="1"/>
</dbReference>
<dbReference type="PANTHER" id="PTHR33525:SF4">
    <property type="entry name" value="CYCLIC DI-GMP PHOSPHODIESTERASE CDGJ"/>
    <property type="match status" value="1"/>
</dbReference>
<evidence type="ECO:0000313" key="3">
    <source>
        <dbReference type="Proteomes" id="UP000015455"/>
    </source>
</evidence>
<dbReference type="InterPro" id="IPR029016">
    <property type="entry name" value="GAF-like_dom_sf"/>
</dbReference>
<dbReference type="RefSeq" id="WP_021248511.1">
    <property type="nucleotide sequence ID" value="NZ_ATJV01000045.1"/>
</dbReference>
<protein>
    <recommendedName>
        <fullName evidence="1">HDOD domain-containing protein</fullName>
    </recommendedName>
</protein>
<dbReference type="InterPro" id="IPR003018">
    <property type="entry name" value="GAF"/>
</dbReference>
<dbReference type="eggNOG" id="COG1639">
    <property type="taxonomic scope" value="Bacteria"/>
</dbReference>
<comment type="caution">
    <text evidence="2">The sequence shown here is derived from an EMBL/GenBank/DDBJ whole genome shotgun (WGS) entry which is preliminary data.</text>
</comment>
<dbReference type="AlphaFoldDB" id="T0AU80"/>
<dbReference type="PROSITE" id="PS51833">
    <property type="entry name" value="HDOD"/>
    <property type="match status" value="1"/>
</dbReference>
<accession>T0AU80</accession>
<dbReference type="SUPFAM" id="SSF109604">
    <property type="entry name" value="HD-domain/PDEase-like"/>
    <property type="match status" value="1"/>
</dbReference>
<dbReference type="SUPFAM" id="SSF55781">
    <property type="entry name" value="GAF domain-like"/>
    <property type="match status" value="1"/>
</dbReference>
<dbReference type="Proteomes" id="UP000015455">
    <property type="component" value="Unassembled WGS sequence"/>
</dbReference>
<dbReference type="EMBL" id="ATJV01000045">
    <property type="protein sequence ID" value="EPZ16399.1"/>
    <property type="molecule type" value="Genomic_DNA"/>
</dbReference>
<dbReference type="Gene3D" id="3.30.450.40">
    <property type="match status" value="1"/>
</dbReference>
<dbReference type="PATRIC" id="fig|1348657.5.peg.1070"/>
<sequence>MKPPQAQSTNPALDFLLRRLRQRGDFPALSESVVAINRVAASESETVGTLSNLILRDVALTNKLLRLVNSAHYRPASGGQISTVSRAVIVLGFDTVRSIAITILLFEHLPNKTDAEQLREEFLRACLAGLFARELATQLRTRELEQAYICSVLHSLGRLLSQYFFPEESADIRQVMKQHDCHEDVAAQRVLGVSFEELGIGLARSWGFPSLILESMRKLPPSKVHKANTQEERLRVLSACANEHCDALFHLPPAERERAMDAIVSRFAEALPIDAAQVREHMESAIDEAHAFARIIRVDLQQTQLGRHLADYLGNTAPSTTAEEEPGAMPRGVALEQRLSAEPTPAGQKPADAQGVLSAGIQDISNTLVEEFKLNDVLRIILETMYRAMGFKRVLLCVRDARNNTMNGRFGFGPGATELAGQLQFSLAAQPDNVFNVATAKGVDILISDIDDPAIAMRVPDWYRKSVHSRTFVLLPLTIKGKPVAMIYADKERPGAIEISEQELALLRTLRNQAVLAIKQAG</sequence>
<keyword evidence="3" id="KW-1185">Reference proteome</keyword>
<dbReference type="OrthoDB" id="9791419at2"/>
<gene>
    <name evidence="2" type="ORF">M622_12650</name>
</gene>
<evidence type="ECO:0000259" key="1">
    <source>
        <dbReference type="PROSITE" id="PS51833"/>
    </source>
</evidence>
<dbReference type="InterPro" id="IPR013976">
    <property type="entry name" value="HDOD"/>
</dbReference>
<dbReference type="STRING" id="1348657.M622_12650"/>
<evidence type="ECO:0000313" key="2">
    <source>
        <dbReference type="EMBL" id="EPZ16399.1"/>
    </source>
</evidence>
<dbReference type="InterPro" id="IPR052340">
    <property type="entry name" value="RNase_Y/CdgJ"/>
</dbReference>
<dbReference type="Pfam" id="PF01590">
    <property type="entry name" value="GAF"/>
    <property type="match status" value="1"/>
</dbReference>
<dbReference type="PANTHER" id="PTHR33525">
    <property type="match status" value="1"/>
</dbReference>
<proteinExistence type="predicted"/>
<feature type="domain" description="HDOD" evidence="1">
    <location>
        <begin position="26"/>
        <end position="222"/>
    </location>
</feature>
<reference evidence="2 3" key="1">
    <citation type="submission" date="2013-06" db="EMBL/GenBank/DDBJ databases">
        <title>Draft genome sequence of Thauera terpenica.</title>
        <authorList>
            <person name="Liu B."/>
            <person name="Frostegard A.H."/>
            <person name="Shapleigh J.P."/>
        </authorList>
    </citation>
    <scope>NUCLEOTIDE SEQUENCE [LARGE SCALE GENOMIC DNA]</scope>
    <source>
        <strain evidence="2 3">58Eu</strain>
    </source>
</reference>
<name>T0AU80_9RHOO</name>
<organism evidence="2 3">
    <name type="scientific">Thauera terpenica 58Eu</name>
    <dbReference type="NCBI Taxonomy" id="1348657"/>
    <lineage>
        <taxon>Bacteria</taxon>
        <taxon>Pseudomonadati</taxon>
        <taxon>Pseudomonadota</taxon>
        <taxon>Betaproteobacteria</taxon>
        <taxon>Rhodocyclales</taxon>
        <taxon>Zoogloeaceae</taxon>
        <taxon>Thauera</taxon>
    </lineage>
</organism>